<keyword evidence="12" id="KW-0175">Coiled coil</keyword>
<keyword evidence="6" id="KW-0282">Flagellum</keyword>
<keyword evidence="9" id="KW-0966">Cell projection</keyword>
<evidence type="ECO:0000256" key="9">
    <source>
        <dbReference type="ARBA" id="ARBA00023273"/>
    </source>
</evidence>
<feature type="coiled-coil region" evidence="12">
    <location>
        <begin position="425"/>
        <end position="480"/>
    </location>
</feature>
<sequence length="555" mass="63544">MATAAMARTLTETVPPEPTLQMRLQIPGLQPKAASVANSKLRNRLRLDPTRALEPARKKIATIEAQRIMSVFEDTIMKSEIVTLTPYIIENLDRFRVNMGGDLSDLMEHHAVILGSYEEIKQTLDKQMSRTSRKSKGKGRKSKSPTMSDDGNQMLDELQPAAMAQSPSQQSGSASRQSSFRPESGGSGSGSFSRPNSSSSNGSNFSMDSQIERTVRSLTMVAQQLNTSCKNVLRAFQSNPSALNAIKQAYAKRGASAKSFIQYLNELKDILMNKLLTTPEEEKERMDYLQEISKRERNNASIIEKLEAELKIAQDDKDEEIKKKNDVIRGLQADLRQIQKFSEDHIRRVNSEADKQKGADKKNSEGRKQRLTQEVTQLQTEKQNLVTEHRENEQELRKKKFKIETEVENWIQRYDADMGERQDEFEEIDEVYTQEKTQLHELEERFKTLEAEYNTIMEERRLARERREAAERELALMIKASTTIQAFWRSFKVRKALKSRKKKGGKKKNSECQLPQSITPMPAPYPCRYIRDVHPCQRHIPVDIYLAFTHASAIP</sequence>
<evidence type="ECO:0000256" key="4">
    <source>
        <dbReference type="ARBA" id="ARBA00021752"/>
    </source>
</evidence>
<dbReference type="InterPro" id="IPR042815">
    <property type="entry name" value="DRC10"/>
</dbReference>
<feature type="compositionally biased region" description="Basic residues" evidence="13">
    <location>
        <begin position="131"/>
        <end position="143"/>
    </location>
</feature>
<gene>
    <name evidence="14" type="ORF">MAR_009411</name>
</gene>
<comment type="function">
    <text evidence="1">Component of the nexin-dynein regulatory complex (N-DRC), a key regulator of ciliary/flagellar motility which maintains the alignment and integrity of the distal axoneme and regulates microtubule sliding in motile axonemes.</text>
</comment>
<dbReference type="CDD" id="cd23767">
    <property type="entry name" value="IQCD"/>
    <property type="match status" value="1"/>
</dbReference>
<proteinExistence type="inferred from homology"/>
<comment type="subunit">
    <text evidence="11">Component of the nexin-dynein regulatory complex (N-DRC). Interacts with CFAP52.</text>
</comment>
<evidence type="ECO:0000256" key="11">
    <source>
        <dbReference type="ARBA" id="ARBA00046836"/>
    </source>
</evidence>
<feature type="region of interest" description="Disordered" evidence="13">
    <location>
        <begin position="498"/>
        <end position="517"/>
    </location>
</feature>
<evidence type="ECO:0000256" key="8">
    <source>
        <dbReference type="ARBA" id="ARBA00023212"/>
    </source>
</evidence>
<accession>A0ABY7DYQ5</accession>
<dbReference type="InterPro" id="IPR000048">
    <property type="entry name" value="IQ_motif_EF-hand-BS"/>
</dbReference>
<evidence type="ECO:0000256" key="6">
    <source>
        <dbReference type="ARBA" id="ARBA00022846"/>
    </source>
</evidence>
<dbReference type="Proteomes" id="UP001164746">
    <property type="component" value="Chromosome 4"/>
</dbReference>
<feature type="compositionally biased region" description="Basic residues" evidence="13">
    <location>
        <begin position="498"/>
        <end position="507"/>
    </location>
</feature>
<feature type="non-terminal residue" evidence="14">
    <location>
        <position position="555"/>
    </location>
</feature>
<evidence type="ECO:0000313" key="14">
    <source>
        <dbReference type="EMBL" id="WAR02853.1"/>
    </source>
</evidence>
<keyword evidence="15" id="KW-1185">Reference proteome</keyword>
<protein>
    <recommendedName>
        <fullName evidence="4">Dynein regulatory complex protein 10</fullName>
    </recommendedName>
    <alternativeName>
        <fullName evidence="10">IQ domain-containing protein D</fullName>
    </alternativeName>
</protein>
<name>A0ABY7DYQ5_MYAAR</name>
<evidence type="ECO:0000256" key="1">
    <source>
        <dbReference type="ARBA" id="ARBA00003029"/>
    </source>
</evidence>
<dbReference type="PANTHER" id="PTHR31598">
    <property type="entry name" value="IQ DOMAIN-CONTAINING PROTEIN D"/>
    <property type="match status" value="1"/>
</dbReference>
<keyword evidence="5" id="KW-0963">Cytoplasm</keyword>
<evidence type="ECO:0000256" key="10">
    <source>
        <dbReference type="ARBA" id="ARBA00032180"/>
    </source>
</evidence>
<organism evidence="14 15">
    <name type="scientific">Mya arenaria</name>
    <name type="common">Soft-shell clam</name>
    <dbReference type="NCBI Taxonomy" id="6604"/>
    <lineage>
        <taxon>Eukaryota</taxon>
        <taxon>Metazoa</taxon>
        <taxon>Spiralia</taxon>
        <taxon>Lophotrochozoa</taxon>
        <taxon>Mollusca</taxon>
        <taxon>Bivalvia</taxon>
        <taxon>Autobranchia</taxon>
        <taxon>Heteroconchia</taxon>
        <taxon>Euheterodonta</taxon>
        <taxon>Imparidentia</taxon>
        <taxon>Neoheterodontei</taxon>
        <taxon>Myida</taxon>
        <taxon>Myoidea</taxon>
        <taxon>Myidae</taxon>
        <taxon>Mya</taxon>
    </lineage>
</organism>
<feature type="region of interest" description="Disordered" evidence="13">
    <location>
        <begin position="124"/>
        <end position="206"/>
    </location>
</feature>
<evidence type="ECO:0000256" key="3">
    <source>
        <dbReference type="ARBA" id="ARBA00009071"/>
    </source>
</evidence>
<reference evidence="14" key="1">
    <citation type="submission" date="2022-11" db="EMBL/GenBank/DDBJ databases">
        <title>Centuries of genome instability and evolution in soft-shell clam transmissible cancer (bioRxiv).</title>
        <authorList>
            <person name="Hart S.F.M."/>
            <person name="Yonemitsu M.A."/>
            <person name="Giersch R.M."/>
            <person name="Beal B.F."/>
            <person name="Arriagada G."/>
            <person name="Davis B.W."/>
            <person name="Ostrander E.A."/>
            <person name="Goff S.P."/>
            <person name="Metzger M.J."/>
        </authorList>
    </citation>
    <scope>NUCLEOTIDE SEQUENCE</scope>
    <source>
        <strain evidence="14">MELC-2E11</strain>
        <tissue evidence="14">Siphon/mantle</tissue>
    </source>
</reference>
<dbReference type="Pfam" id="PF00612">
    <property type="entry name" value="IQ"/>
    <property type="match status" value="1"/>
</dbReference>
<evidence type="ECO:0000256" key="12">
    <source>
        <dbReference type="SAM" id="Coils"/>
    </source>
</evidence>
<evidence type="ECO:0000256" key="13">
    <source>
        <dbReference type="SAM" id="MobiDB-lite"/>
    </source>
</evidence>
<keyword evidence="7" id="KW-0969">Cilium</keyword>
<dbReference type="EMBL" id="CP111015">
    <property type="protein sequence ID" value="WAR02853.1"/>
    <property type="molecule type" value="Genomic_DNA"/>
</dbReference>
<dbReference type="PROSITE" id="PS50096">
    <property type="entry name" value="IQ"/>
    <property type="match status" value="1"/>
</dbReference>
<keyword evidence="8" id="KW-0206">Cytoskeleton</keyword>
<evidence type="ECO:0000256" key="7">
    <source>
        <dbReference type="ARBA" id="ARBA00023069"/>
    </source>
</evidence>
<feature type="compositionally biased region" description="Low complexity" evidence="13">
    <location>
        <begin position="159"/>
        <end position="206"/>
    </location>
</feature>
<comment type="similarity">
    <text evidence="3">Belongs to the DRC10 family.</text>
</comment>
<feature type="region of interest" description="Disordered" evidence="13">
    <location>
        <begin position="346"/>
        <end position="374"/>
    </location>
</feature>
<comment type="subcellular location">
    <subcellularLocation>
        <location evidence="2">Cytoplasm</location>
        <location evidence="2">Cytoskeleton</location>
        <location evidence="2">Flagellum axoneme</location>
    </subcellularLocation>
</comment>
<dbReference type="PANTHER" id="PTHR31598:SF1">
    <property type="entry name" value="DYNEIN REGULATORY COMPLEX PROTEIN 10"/>
    <property type="match status" value="1"/>
</dbReference>
<evidence type="ECO:0000256" key="2">
    <source>
        <dbReference type="ARBA" id="ARBA00004611"/>
    </source>
</evidence>
<evidence type="ECO:0000313" key="15">
    <source>
        <dbReference type="Proteomes" id="UP001164746"/>
    </source>
</evidence>
<feature type="compositionally biased region" description="Basic and acidic residues" evidence="13">
    <location>
        <begin position="346"/>
        <end position="368"/>
    </location>
</feature>
<evidence type="ECO:0000256" key="5">
    <source>
        <dbReference type="ARBA" id="ARBA00022490"/>
    </source>
</evidence>